<dbReference type="GO" id="GO:0032131">
    <property type="term" value="F:alkylated DNA binding"/>
    <property type="evidence" value="ECO:0007669"/>
    <property type="project" value="TreeGrafter"/>
</dbReference>
<dbReference type="SMART" id="SM00478">
    <property type="entry name" value="ENDO3c"/>
    <property type="match status" value="1"/>
</dbReference>
<proteinExistence type="inferred from homology"/>
<dbReference type="SUPFAM" id="SSF48150">
    <property type="entry name" value="DNA-glycosylase"/>
    <property type="match status" value="1"/>
</dbReference>
<dbReference type="GO" id="GO:0006285">
    <property type="term" value="P:base-excision repair, AP site formation"/>
    <property type="evidence" value="ECO:0007669"/>
    <property type="project" value="TreeGrafter"/>
</dbReference>
<reference evidence="5 6" key="1">
    <citation type="submission" date="2024-03" db="EMBL/GenBank/DDBJ databases">
        <title>Complete genome sequence of the green alga Chloropicon roscoffensis RCC1871.</title>
        <authorList>
            <person name="Lemieux C."/>
            <person name="Pombert J.-F."/>
            <person name="Otis C."/>
            <person name="Turmel M."/>
        </authorList>
    </citation>
    <scope>NUCLEOTIDE SEQUENCE [LARGE SCALE GENOMIC DNA]</scope>
    <source>
        <strain evidence="5 6">RCC1871</strain>
    </source>
</reference>
<evidence type="ECO:0000313" key="6">
    <source>
        <dbReference type="Proteomes" id="UP001472866"/>
    </source>
</evidence>
<dbReference type="InterPro" id="IPR003265">
    <property type="entry name" value="HhH-GPD_domain"/>
</dbReference>
<dbReference type="InterPro" id="IPR051912">
    <property type="entry name" value="Alkylbase_DNA_Glycosylase/TA"/>
</dbReference>
<dbReference type="GO" id="GO:0008725">
    <property type="term" value="F:DNA-3-methyladenine glycosylase activity"/>
    <property type="evidence" value="ECO:0007669"/>
    <property type="project" value="TreeGrafter"/>
</dbReference>
<gene>
    <name evidence="5" type="ORF">HKI87_11g68300</name>
</gene>
<accession>A0AAX4PGB4</accession>
<comment type="similarity">
    <text evidence="1">Belongs to the alkylbase DNA glycosidase AlkA family.</text>
</comment>
<dbReference type="Gene3D" id="1.10.340.30">
    <property type="entry name" value="Hypothetical protein, domain 2"/>
    <property type="match status" value="1"/>
</dbReference>
<evidence type="ECO:0000256" key="3">
    <source>
        <dbReference type="ARBA" id="ARBA00023204"/>
    </source>
</evidence>
<organism evidence="5 6">
    <name type="scientific">Chloropicon roscoffensis</name>
    <dbReference type="NCBI Taxonomy" id="1461544"/>
    <lineage>
        <taxon>Eukaryota</taxon>
        <taxon>Viridiplantae</taxon>
        <taxon>Chlorophyta</taxon>
        <taxon>Chloropicophyceae</taxon>
        <taxon>Chloropicales</taxon>
        <taxon>Chloropicaceae</taxon>
        <taxon>Chloropicon</taxon>
    </lineage>
</organism>
<dbReference type="Proteomes" id="UP001472866">
    <property type="component" value="Chromosome 11"/>
</dbReference>
<sequence>MPRSIRKALGVRTVKAAKAAVSSSRTKGGIRLRQNSPSASSTHVNTVLKQLSDEDEVLSDVIKVVGPPTSLTSRWTDQAGDAFLSLVKSITSQQLSGKAAATIFSRVEAGCNGRITPLSIINTDKEVLRSMGLSYRKAEYLKDLAGKFQSGELTDQKLRSSSTEEVMASLLKVKGLGEWSVHMFQIFHLGCENVLPVGDLAVKKGAAALYCKGKKIVTPKELEQIANKWDPYKSYGSWYMANKYLELKRSSEDT</sequence>
<evidence type="ECO:0000313" key="5">
    <source>
        <dbReference type="EMBL" id="WZN65273.1"/>
    </source>
</evidence>
<dbReference type="PANTHER" id="PTHR43003">
    <property type="entry name" value="DNA-3-METHYLADENINE GLYCOSYLASE"/>
    <property type="match status" value="1"/>
</dbReference>
<dbReference type="PANTHER" id="PTHR43003:SF5">
    <property type="entry name" value="DNA-3-METHYLADENINE GLYCOSYLASE"/>
    <property type="match status" value="1"/>
</dbReference>
<evidence type="ECO:0000259" key="4">
    <source>
        <dbReference type="SMART" id="SM00478"/>
    </source>
</evidence>
<dbReference type="InterPro" id="IPR011257">
    <property type="entry name" value="DNA_glycosylase"/>
</dbReference>
<keyword evidence="6" id="KW-1185">Reference proteome</keyword>
<protein>
    <submittedName>
        <fullName evidence="5">DNA-3-methyladenine glycosylase</fullName>
    </submittedName>
</protein>
<feature type="domain" description="HhH-GPD" evidence="4">
    <location>
        <begin position="91"/>
        <end position="250"/>
    </location>
</feature>
<dbReference type="Gene3D" id="1.10.1670.40">
    <property type="match status" value="1"/>
</dbReference>
<dbReference type="GO" id="GO:0032993">
    <property type="term" value="C:protein-DNA complex"/>
    <property type="evidence" value="ECO:0007669"/>
    <property type="project" value="TreeGrafter"/>
</dbReference>
<dbReference type="Pfam" id="PF00730">
    <property type="entry name" value="HhH-GPD"/>
    <property type="match status" value="1"/>
</dbReference>
<evidence type="ECO:0000256" key="1">
    <source>
        <dbReference type="ARBA" id="ARBA00010817"/>
    </source>
</evidence>
<dbReference type="GO" id="GO:0006307">
    <property type="term" value="P:DNA alkylation repair"/>
    <property type="evidence" value="ECO:0007669"/>
    <property type="project" value="TreeGrafter"/>
</dbReference>
<dbReference type="EMBL" id="CP151511">
    <property type="protein sequence ID" value="WZN65273.1"/>
    <property type="molecule type" value="Genomic_DNA"/>
</dbReference>
<dbReference type="GO" id="GO:0005634">
    <property type="term" value="C:nucleus"/>
    <property type="evidence" value="ECO:0007669"/>
    <property type="project" value="TreeGrafter"/>
</dbReference>
<dbReference type="FunFam" id="1.10.340.30:FF:000004">
    <property type="entry name" value="DNA-3-methyladenine glycosylase II"/>
    <property type="match status" value="1"/>
</dbReference>
<dbReference type="GO" id="GO:0043916">
    <property type="term" value="F:DNA-7-methylguanine glycosylase activity"/>
    <property type="evidence" value="ECO:0007669"/>
    <property type="project" value="TreeGrafter"/>
</dbReference>
<evidence type="ECO:0000256" key="2">
    <source>
        <dbReference type="ARBA" id="ARBA00022763"/>
    </source>
</evidence>
<keyword evidence="2" id="KW-0227">DNA damage</keyword>
<dbReference type="AlphaFoldDB" id="A0AAX4PGB4"/>
<dbReference type="CDD" id="cd00056">
    <property type="entry name" value="ENDO3c"/>
    <property type="match status" value="1"/>
</dbReference>
<keyword evidence="3" id="KW-0234">DNA repair</keyword>
<name>A0AAX4PGB4_9CHLO</name>